<name>A0AAP7ZLR2_RALSL</name>
<dbReference type="FunFam" id="3.20.20.70:FF:000059">
    <property type="entry name" value="N-ethylmaleimide reductase, FMN-linked"/>
    <property type="match status" value="1"/>
</dbReference>
<dbReference type="PANTHER" id="PTHR22893">
    <property type="entry name" value="NADH OXIDOREDUCTASE-RELATED"/>
    <property type="match status" value="1"/>
</dbReference>
<dbReference type="CDD" id="cd02933">
    <property type="entry name" value="OYE_like_FMN"/>
    <property type="match status" value="1"/>
</dbReference>
<comment type="similarity">
    <text evidence="2">Belongs to the NADH:flavin oxidoreductase/NADH oxidase family.</text>
</comment>
<evidence type="ECO:0000256" key="1">
    <source>
        <dbReference type="ARBA" id="ARBA00001917"/>
    </source>
</evidence>
<dbReference type="InterPro" id="IPR001155">
    <property type="entry name" value="OxRdtase_FMN_N"/>
</dbReference>
<comment type="cofactor">
    <cofactor evidence="1">
        <name>FMN</name>
        <dbReference type="ChEBI" id="CHEBI:58210"/>
    </cofactor>
</comment>
<evidence type="ECO:0000256" key="3">
    <source>
        <dbReference type="ARBA" id="ARBA00023002"/>
    </source>
</evidence>
<dbReference type="SUPFAM" id="SSF51395">
    <property type="entry name" value="FMN-linked oxidoreductases"/>
    <property type="match status" value="1"/>
</dbReference>
<dbReference type="Gene3D" id="3.20.20.70">
    <property type="entry name" value="Aldolase class I"/>
    <property type="match status" value="1"/>
</dbReference>
<dbReference type="AlphaFoldDB" id="A0AAP7ZLR2"/>
<dbReference type="InterPro" id="IPR045247">
    <property type="entry name" value="Oye-like"/>
</dbReference>
<accession>A0AAP7ZLR2</accession>
<dbReference type="InterPro" id="IPR013785">
    <property type="entry name" value="Aldolase_TIM"/>
</dbReference>
<dbReference type="EMBL" id="NCTK01000001">
    <property type="protein sequence ID" value="OYQ12527.1"/>
    <property type="molecule type" value="Genomic_DNA"/>
</dbReference>
<keyword evidence="3" id="KW-0560">Oxidoreductase</keyword>
<protein>
    <submittedName>
        <fullName evidence="5">Alkene reductase</fullName>
    </submittedName>
</protein>
<organism evidence="5 6">
    <name type="scientific">Ralstonia solanacearum K60</name>
    <dbReference type="NCBI Taxonomy" id="1091042"/>
    <lineage>
        <taxon>Bacteria</taxon>
        <taxon>Pseudomonadati</taxon>
        <taxon>Pseudomonadota</taxon>
        <taxon>Betaproteobacteria</taxon>
        <taxon>Burkholderiales</taxon>
        <taxon>Burkholderiaceae</taxon>
        <taxon>Ralstonia</taxon>
        <taxon>Ralstonia solanacearum species complex</taxon>
    </lineage>
</organism>
<dbReference type="GO" id="GO:0010181">
    <property type="term" value="F:FMN binding"/>
    <property type="evidence" value="ECO:0007669"/>
    <property type="project" value="InterPro"/>
</dbReference>
<gene>
    <name evidence="5" type="ORF">B7R77_04150</name>
</gene>
<dbReference type="RefSeq" id="WP_003268991.1">
    <property type="nucleotide sequence ID" value="NZ_NCTK01000001.1"/>
</dbReference>
<sequence>MLFSPLSTPSLQLANRVVMAPMTRHRAVENNTPNALMAEYYGQRASAGLIVTEGTSPSPNGLGYPRIPGLFNEAHVQGWKQVTDAVHARGGKIFVQLMHTGRVSHVANLPAGAEVVGPSAEVCPGEMHTDAHGMQPHSAPRAMTEEDILHAVAEYTRSALLAIEAGFDGVELHAANGYLIEQFLNANVNQRTDAYGGSIQGRNRFALEVVRATVAAIGAERVGIRLSPYGALNATGAFPDVEAQYVALTEALAQLGVLYVHLLDHSAMGAPPVPAEFKFRLRVAFQGVFILAGGFDQASAEGALYAGHANLIAFGRPFIANPDLVERLQAKAALTPVDAATLYTPSAQGYTDYPILNE</sequence>
<evidence type="ECO:0000259" key="4">
    <source>
        <dbReference type="Pfam" id="PF00724"/>
    </source>
</evidence>
<dbReference type="GO" id="GO:0016628">
    <property type="term" value="F:oxidoreductase activity, acting on the CH-CH group of donors, NAD or NADP as acceptor"/>
    <property type="evidence" value="ECO:0007669"/>
    <property type="project" value="UniProtKB-ARBA"/>
</dbReference>
<reference evidence="5 6" key="1">
    <citation type="submission" date="2017-04" db="EMBL/GenBank/DDBJ databases">
        <title>Genome Announcement: Closed genomes of Ralstonia solanacearum strains K60, UW551, and UW700.</title>
        <authorList>
            <person name="Hayes M."/>
            <person name="Macintyre A.M."/>
            <person name="Allen C."/>
        </authorList>
    </citation>
    <scope>NUCLEOTIDE SEQUENCE [LARGE SCALE GENOMIC DNA]</scope>
    <source>
        <strain evidence="5 6">UW25</strain>
    </source>
</reference>
<evidence type="ECO:0000313" key="6">
    <source>
        <dbReference type="Proteomes" id="UP000216164"/>
    </source>
</evidence>
<comment type="caution">
    <text evidence="5">The sequence shown here is derived from an EMBL/GenBank/DDBJ whole genome shotgun (WGS) entry which is preliminary data.</text>
</comment>
<dbReference type="Pfam" id="PF00724">
    <property type="entry name" value="Oxidored_FMN"/>
    <property type="match status" value="1"/>
</dbReference>
<proteinExistence type="inferred from homology"/>
<dbReference type="GO" id="GO:0005829">
    <property type="term" value="C:cytosol"/>
    <property type="evidence" value="ECO:0007669"/>
    <property type="project" value="UniProtKB-ARBA"/>
</dbReference>
<feature type="domain" description="NADH:flavin oxidoreductase/NADH oxidase N-terminal" evidence="4">
    <location>
        <begin position="2"/>
        <end position="331"/>
    </location>
</feature>
<evidence type="ECO:0000313" key="5">
    <source>
        <dbReference type="EMBL" id="OYQ12527.1"/>
    </source>
</evidence>
<dbReference type="Proteomes" id="UP000216164">
    <property type="component" value="Unassembled WGS sequence"/>
</dbReference>
<evidence type="ECO:0000256" key="2">
    <source>
        <dbReference type="ARBA" id="ARBA00005979"/>
    </source>
</evidence>
<dbReference type="PANTHER" id="PTHR22893:SF91">
    <property type="entry name" value="NADPH DEHYDROGENASE 2-RELATED"/>
    <property type="match status" value="1"/>
</dbReference>